<dbReference type="SUPFAM" id="SSF50129">
    <property type="entry name" value="GroES-like"/>
    <property type="match status" value="1"/>
</dbReference>
<evidence type="ECO:0000256" key="5">
    <source>
        <dbReference type="ARBA" id="ARBA00023002"/>
    </source>
</evidence>
<evidence type="ECO:0000313" key="13">
    <source>
        <dbReference type="EMBL" id="KAF1971627.1"/>
    </source>
</evidence>
<evidence type="ECO:0000313" key="14">
    <source>
        <dbReference type="Proteomes" id="UP000800036"/>
    </source>
</evidence>
<dbReference type="Gene3D" id="3.40.50.720">
    <property type="entry name" value="NAD(P)-binding Rossmann-like Domain"/>
    <property type="match status" value="1"/>
</dbReference>
<evidence type="ECO:0000256" key="9">
    <source>
        <dbReference type="ARBA" id="ARBA00026119"/>
    </source>
</evidence>
<evidence type="ECO:0000256" key="3">
    <source>
        <dbReference type="ARBA" id="ARBA00022723"/>
    </source>
</evidence>
<dbReference type="GO" id="GO:0006062">
    <property type="term" value="P:sorbitol catabolic process"/>
    <property type="evidence" value="ECO:0007669"/>
    <property type="project" value="TreeGrafter"/>
</dbReference>
<keyword evidence="4 11" id="KW-0862">Zinc</keyword>
<dbReference type="GO" id="GO:0046526">
    <property type="term" value="F:D-xylulose reductase activity"/>
    <property type="evidence" value="ECO:0007669"/>
    <property type="project" value="UniProtKB-EC"/>
</dbReference>
<organism evidence="13 14">
    <name type="scientific">Bimuria novae-zelandiae CBS 107.79</name>
    <dbReference type="NCBI Taxonomy" id="1447943"/>
    <lineage>
        <taxon>Eukaryota</taxon>
        <taxon>Fungi</taxon>
        <taxon>Dikarya</taxon>
        <taxon>Ascomycota</taxon>
        <taxon>Pezizomycotina</taxon>
        <taxon>Dothideomycetes</taxon>
        <taxon>Pleosporomycetidae</taxon>
        <taxon>Pleosporales</taxon>
        <taxon>Massarineae</taxon>
        <taxon>Didymosphaeriaceae</taxon>
        <taxon>Bimuria</taxon>
    </lineage>
</organism>
<feature type="domain" description="Enoyl reductase (ER)" evidence="12">
    <location>
        <begin position="21"/>
        <end position="359"/>
    </location>
</feature>
<dbReference type="FunFam" id="3.40.50.720:FF:000068">
    <property type="entry name" value="Sorbitol dehydrogenase"/>
    <property type="match status" value="1"/>
</dbReference>
<dbReference type="CDD" id="cd05285">
    <property type="entry name" value="sorbitol_DH"/>
    <property type="match status" value="1"/>
</dbReference>
<evidence type="ECO:0000256" key="10">
    <source>
        <dbReference type="ARBA" id="ARBA00030139"/>
    </source>
</evidence>
<evidence type="ECO:0000256" key="4">
    <source>
        <dbReference type="ARBA" id="ARBA00022833"/>
    </source>
</evidence>
<protein>
    <recommendedName>
        <fullName evidence="9">D-xylulose reductase</fullName>
        <ecNumber evidence="9">1.1.1.9</ecNumber>
    </recommendedName>
    <alternativeName>
        <fullName evidence="10">Xylitol dehydrogenase A</fullName>
    </alternativeName>
</protein>
<evidence type="ECO:0000256" key="6">
    <source>
        <dbReference type="ARBA" id="ARBA00023027"/>
    </source>
</evidence>
<dbReference type="Pfam" id="PF00107">
    <property type="entry name" value="ADH_zinc_N"/>
    <property type="match status" value="1"/>
</dbReference>
<dbReference type="InterPro" id="IPR013149">
    <property type="entry name" value="ADH-like_C"/>
</dbReference>
<dbReference type="InterPro" id="IPR036291">
    <property type="entry name" value="NAD(P)-bd_dom_sf"/>
</dbReference>
<dbReference type="EC" id="1.1.1.9" evidence="9"/>
<evidence type="ECO:0000256" key="8">
    <source>
        <dbReference type="ARBA" id="ARBA00025713"/>
    </source>
</evidence>
<gene>
    <name evidence="13" type="ORF">BU23DRAFT_555800</name>
</gene>
<evidence type="ECO:0000256" key="11">
    <source>
        <dbReference type="RuleBase" id="RU361277"/>
    </source>
</evidence>
<dbReference type="InterPro" id="IPR045306">
    <property type="entry name" value="SDH-like"/>
</dbReference>
<accession>A0A6A5VEG0</accession>
<comment type="similarity">
    <text evidence="2 11">Belongs to the zinc-containing alcohol dehydrogenase family.</text>
</comment>
<dbReference type="GO" id="GO:0003939">
    <property type="term" value="F:L-iditol 2-dehydrogenase (NAD+) activity"/>
    <property type="evidence" value="ECO:0007669"/>
    <property type="project" value="TreeGrafter"/>
</dbReference>
<keyword evidence="5" id="KW-0560">Oxidoreductase</keyword>
<dbReference type="InterPro" id="IPR020843">
    <property type="entry name" value="ER"/>
</dbReference>
<dbReference type="Proteomes" id="UP000800036">
    <property type="component" value="Unassembled WGS sequence"/>
</dbReference>
<dbReference type="SUPFAM" id="SSF51735">
    <property type="entry name" value="NAD(P)-binding Rossmann-fold domains"/>
    <property type="match status" value="1"/>
</dbReference>
<name>A0A6A5VEG0_9PLEO</name>
<dbReference type="InterPro" id="IPR011032">
    <property type="entry name" value="GroES-like_sf"/>
</dbReference>
<comment type="cofactor">
    <cofactor evidence="1 11">
        <name>Zn(2+)</name>
        <dbReference type="ChEBI" id="CHEBI:29105"/>
    </cofactor>
</comment>
<comment type="pathway">
    <text evidence="8">Carbohydrate degradation; L-arabinose degradation via L-arabinitol; D-xylulose 5-phosphate from L-arabinose (fungal route): step 4/5.</text>
</comment>
<evidence type="ECO:0000259" key="12">
    <source>
        <dbReference type="SMART" id="SM00829"/>
    </source>
</evidence>
<comment type="function">
    <text evidence="7">Xylitol dehydrogenase which catalyzes the conversion of xylitol to D-xylulose. Xylose is a major component of hemicelluloses such as xylan. Most fungi utilize D-xylose via three enzymatic reactions, xylose reductase (XR), xylitol dehydrogenase (XDH), and xylulokinase, to form xylulose 5-phosphate, which enters pentose phosphate pathway.</text>
</comment>
<dbReference type="PROSITE" id="PS00059">
    <property type="entry name" value="ADH_ZINC"/>
    <property type="match status" value="1"/>
</dbReference>
<keyword evidence="6" id="KW-0520">NAD</keyword>
<dbReference type="AlphaFoldDB" id="A0A6A5VEG0"/>
<proteinExistence type="inferred from homology"/>
<dbReference type="OrthoDB" id="3941538at2759"/>
<evidence type="ECO:0000256" key="7">
    <source>
        <dbReference type="ARBA" id="ARBA00024843"/>
    </source>
</evidence>
<dbReference type="InterPro" id="IPR002328">
    <property type="entry name" value="ADH_Zn_CS"/>
</dbReference>
<dbReference type="PANTHER" id="PTHR43161:SF9">
    <property type="entry name" value="SORBITOL DEHYDROGENASE"/>
    <property type="match status" value="1"/>
</dbReference>
<dbReference type="InterPro" id="IPR013154">
    <property type="entry name" value="ADH-like_N"/>
</dbReference>
<dbReference type="SMART" id="SM00829">
    <property type="entry name" value="PKS_ER"/>
    <property type="match status" value="1"/>
</dbReference>
<dbReference type="Gene3D" id="3.90.180.10">
    <property type="entry name" value="Medium-chain alcohol dehydrogenases, catalytic domain"/>
    <property type="match status" value="1"/>
</dbReference>
<dbReference type="EMBL" id="ML976692">
    <property type="protein sequence ID" value="KAF1971627.1"/>
    <property type="molecule type" value="Genomic_DNA"/>
</dbReference>
<keyword evidence="14" id="KW-1185">Reference proteome</keyword>
<keyword evidence="3 11" id="KW-0479">Metal-binding</keyword>
<sequence length="364" mass="38875">MVASTNIKEMKNPSIVLYKAGDARLEDRPVPEIEDPHDVLIRIAYVGVCGSDVHFYRHGGISRMVNPSIGITMGHEASGVIAAIGSVVTTLSVGDHVAIEPGQPCRYCRPCKSGSYHLCKKMRFAADPGPPVTPGALSKYYRLSYDFVYRVPPTLSLQEAVLVEPTAVAVHASLLAAIRPGETVVVLGSGTIGLLVGSVARSFGAHRVVLVDVLAPKLSFASSFLPCETFLSSTSSTAEDNASALLSQLGVDEVDSVIECSGAPSSIEMGIYLLRAGGKYVQTGMGRSKIEFPMTVMSEKELLVRGCFRYNSGDYELAVSLISKGMIDVKPLISSETDFEDATAAWEKTARGEGIKNLIRGVQD</sequence>
<dbReference type="Pfam" id="PF08240">
    <property type="entry name" value="ADH_N"/>
    <property type="match status" value="1"/>
</dbReference>
<dbReference type="PANTHER" id="PTHR43161">
    <property type="entry name" value="SORBITOL DEHYDROGENASE"/>
    <property type="match status" value="1"/>
</dbReference>
<dbReference type="GO" id="GO:0008270">
    <property type="term" value="F:zinc ion binding"/>
    <property type="evidence" value="ECO:0007669"/>
    <property type="project" value="InterPro"/>
</dbReference>
<evidence type="ECO:0000256" key="2">
    <source>
        <dbReference type="ARBA" id="ARBA00008072"/>
    </source>
</evidence>
<reference evidence="13" key="1">
    <citation type="journal article" date="2020" name="Stud. Mycol.">
        <title>101 Dothideomycetes genomes: a test case for predicting lifestyles and emergence of pathogens.</title>
        <authorList>
            <person name="Haridas S."/>
            <person name="Albert R."/>
            <person name="Binder M."/>
            <person name="Bloem J."/>
            <person name="Labutti K."/>
            <person name="Salamov A."/>
            <person name="Andreopoulos B."/>
            <person name="Baker S."/>
            <person name="Barry K."/>
            <person name="Bills G."/>
            <person name="Bluhm B."/>
            <person name="Cannon C."/>
            <person name="Castanera R."/>
            <person name="Culley D."/>
            <person name="Daum C."/>
            <person name="Ezra D."/>
            <person name="Gonzalez J."/>
            <person name="Henrissat B."/>
            <person name="Kuo A."/>
            <person name="Liang C."/>
            <person name="Lipzen A."/>
            <person name="Lutzoni F."/>
            <person name="Magnuson J."/>
            <person name="Mondo S."/>
            <person name="Nolan M."/>
            <person name="Ohm R."/>
            <person name="Pangilinan J."/>
            <person name="Park H.-J."/>
            <person name="Ramirez L."/>
            <person name="Alfaro M."/>
            <person name="Sun H."/>
            <person name="Tritt A."/>
            <person name="Yoshinaga Y."/>
            <person name="Zwiers L.-H."/>
            <person name="Turgeon B."/>
            <person name="Goodwin S."/>
            <person name="Spatafora J."/>
            <person name="Crous P."/>
            <person name="Grigoriev I."/>
        </authorList>
    </citation>
    <scope>NUCLEOTIDE SEQUENCE</scope>
    <source>
        <strain evidence="13">CBS 107.79</strain>
    </source>
</reference>
<evidence type="ECO:0000256" key="1">
    <source>
        <dbReference type="ARBA" id="ARBA00001947"/>
    </source>
</evidence>